<keyword evidence="3 10" id="KW-0732">Signal</keyword>
<evidence type="ECO:0000256" key="2">
    <source>
        <dbReference type="ARBA" id="ARBA00022670"/>
    </source>
</evidence>
<dbReference type="InterPro" id="IPR021109">
    <property type="entry name" value="Peptidase_aspartic_dom_sf"/>
</dbReference>
<evidence type="ECO:0000256" key="9">
    <source>
        <dbReference type="RuleBase" id="RU000454"/>
    </source>
</evidence>
<evidence type="ECO:0000256" key="6">
    <source>
        <dbReference type="ARBA" id="ARBA00067536"/>
    </source>
</evidence>
<dbReference type="InterPro" id="IPR001969">
    <property type="entry name" value="Aspartic_peptidase_AS"/>
</dbReference>
<sequence>MHFTTATALAAVFGFPACTASLATRQPRDAAPRVALLPMERSRIVNPIRRDQIRRRGTAQVDLDNDGVLYFVNFTIGTPPQNIRAALDTGSSDLWVNTPNSDLCTQHGDPCSTGGTYDSTQSSSSTILGVDFSIQYGDGSSASGHYATDNITIGDTTLNQFQFGIGSNSTSTEGVFGIGYPRLESLVQVEGQSAYENLPAKLVSSGAIASSAYSLWLNDLDASTGSVLFGGIDTEKYTGTLATLPIQSSAGTYNQIKITLTGASFNGTTLSDNLAHAVLLDAGSSFTYLPDTIVTKLYSQVGAQYDSSLGGAYIPCAMANSGLSVSFNFSSPVISVGMDELVLDLTDADGQSPQFDDGTAACLFGITPAGAGPVVMGDTFLRSAYVVIDLTSNQVSLGQTKFNTTASNIVEIGQSGQIPSATTVNSPVSATLGVAVGPNSGTAVTGQSSPTSNPNGGARSSVSSVLLAFNLVAVLMCLLG</sequence>
<dbReference type="CDD" id="cd05474">
    <property type="entry name" value="SAP_like"/>
    <property type="match status" value="1"/>
</dbReference>
<dbReference type="GO" id="GO:0004190">
    <property type="term" value="F:aspartic-type endopeptidase activity"/>
    <property type="evidence" value="ECO:0007669"/>
    <property type="project" value="UniProtKB-KW"/>
</dbReference>
<keyword evidence="2 9" id="KW-0645">Protease</keyword>
<evidence type="ECO:0000313" key="12">
    <source>
        <dbReference type="EMBL" id="KAH7038152.1"/>
    </source>
</evidence>
<dbReference type="FunFam" id="2.40.70.10:FF:000011">
    <property type="entry name" value="Aspartic protease"/>
    <property type="match status" value="1"/>
</dbReference>
<dbReference type="EMBL" id="JAGTJQ010000002">
    <property type="protein sequence ID" value="KAH7038152.1"/>
    <property type="molecule type" value="Genomic_DNA"/>
</dbReference>
<dbReference type="Proteomes" id="UP000756346">
    <property type="component" value="Unassembled WGS sequence"/>
</dbReference>
<evidence type="ECO:0000313" key="13">
    <source>
        <dbReference type="Proteomes" id="UP000756346"/>
    </source>
</evidence>
<gene>
    <name evidence="12" type="ORF">B0I36DRAFT_372330</name>
</gene>
<evidence type="ECO:0000256" key="7">
    <source>
        <dbReference type="ARBA" id="ARBA00068059"/>
    </source>
</evidence>
<dbReference type="PANTHER" id="PTHR47966">
    <property type="entry name" value="BETA-SITE APP-CLEAVING ENZYME, ISOFORM A-RELATED"/>
    <property type="match status" value="1"/>
</dbReference>
<dbReference type="AlphaFoldDB" id="A0A9P8YFV3"/>
<evidence type="ECO:0000259" key="11">
    <source>
        <dbReference type="PROSITE" id="PS51767"/>
    </source>
</evidence>
<evidence type="ECO:0000256" key="3">
    <source>
        <dbReference type="ARBA" id="ARBA00022729"/>
    </source>
</evidence>
<keyword evidence="4 9" id="KW-0064">Aspartyl protease</keyword>
<comment type="similarity">
    <text evidence="1 9">Belongs to the peptidase A1 family.</text>
</comment>
<dbReference type="InterPro" id="IPR033121">
    <property type="entry name" value="PEPTIDASE_A1"/>
</dbReference>
<evidence type="ECO:0000256" key="1">
    <source>
        <dbReference type="ARBA" id="ARBA00007447"/>
    </source>
</evidence>
<keyword evidence="13" id="KW-1185">Reference proteome</keyword>
<dbReference type="OrthoDB" id="771136at2759"/>
<dbReference type="GeneID" id="70189653"/>
<dbReference type="PROSITE" id="PS00141">
    <property type="entry name" value="ASP_PROTEASE"/>
    <property type="match status" value="1"/>
</dbReference>
<feature type="active site" evidence="8">
    <location>
        <position position="281"/>
    </location>
</feature>
<proteinExistence type="inferred from homology"/>
<organism evidence="12 13">
    <name type="scientific">Microdochium trichocladiopsis</name>
    <dbReference type="NCBI Taxonomy" id="1682393"/>
    <lineage>
        <taxon>Eukaryota</taxon>
        <taxon>Fungi</taxon>
        <taxon>Dikarya</taxon>
        <taxon>Ascomycota</taxon>
        <taxon>Pezizomycotina</taxon>
        <taxon>Sordariomycetes</taxon>
        <taxon>Xylariomycetidae</taxon>
        <taxon>Xylariales</taxon>
        <taxon>Microdochiaceae</taxon>
        <taxon>Microdochium</taxon>
    </lineage>
</organism>
<dbReference type="PROSITE" id="PS51767">
    <property type="entry name" value="PEPTIDASE_A1"/>
    <property type="match status" value="1"/>
</dbReference>
<dbReference type="Gene3D" id="2.40.70.10">
    <property type="entry name" value="Acid Proteases"/>
    <property type="match status" value="2"/>
</dbReference>
<feature type="active site" evidence="8">
    <location>
        <position position="88"/>
    </location>
</feature>
<dbReference type="GO" id="GO:0006508">
    <property type="term" value="P:proteolysis"/>
    <property type="evidence" value="ECO:0007669"/>
    <property type="project" value="UniProtKB-KW"/>
</dbReference>
<dbReference type="InterPro" id="IPR001461">
    <property type="entry name" value="Aspartic_peptidase_A1"/>
</dbReference>
<dbReference type="Pfam" id="PF00026">
    <property type="entry name" value="Asp"/>
    <property type="match status" value="1"/>
</dbReference>
<dbReference type="RefSeq" id="XP_046017273.1">
    <property type="nucleotide sequence ID" value="XM_046160107.1"/>
</dbReference>
<feature type="chain" id="PRO_5040143184" description="Probable aspartic-type endopeptidase OPSB" evidence="10">
    <location>
        <begin position="21"/>
        <end position="480"/>
    </location>
</feature>
<accession>A0A9P8YFV3</accession>
<comment type="caution">
    <text evidence="12">The sequence shown here is derived from an EMBL/GenBank/DDBJ whole genome shotgun (WGS) entry which is preliminary data.</text>
</comment>
<keyword evidence="5 9" id="KW-0378">Hydrolase</keyword>
<evidence type="ECO:0000256" key="5">
    <source>
        <dbReference type="ARBA" id="ARBA00022801"/>
    </source>
</evidence>
<feature type="domain" description="Peptidase A1" evidence="11">
    <location>
        <begin position="70"/>
        <end position="398"/>
    </location>
</feature>
<dbReference type="SUPFAM" id="SSF50630">
    <property type="entry name" value="Acid proteases"/>
    <property type="match status" value="1"/>
</dbReference>
<dbReference type="PANTHER" id="PTHR47966:SF65">
    <property type="entry name" value="ASPARTIC-TYPE ENDOPEPTIDASE"/>
    <property type="match status" value="1"/>
</dbReference>
<feature type="signal peptide" evidence="10">
    <location>
        <begin position="1"/>
        <end position="20"/>
    </location>
</feature>
<protein>
    <recommendedName>
        <fullName evidence="7">Probable aspartic-type endopeptidase OPSB</fullName>
    </recommendedName>
    <alternativeName>
        <fullName evidence="6">Probable aspartic-type endopeptidase opsB</fullName>
    </alternativeName>
</protein>
<dbReference type="PRINTS" id="PR00792">
    <property type="entry name" value="PEPSIN"/>
</dbReference>
<dbReference type="InterPro" id="IPR033876">
    <property type="entry name" value="SAP-like"/>
</dbReference>
<evidence type="ECO:0000256" key="8">
    <source>
        <dbReference type="PIRSR" id="PIRSR601461-1"/>
    </source>
</evidence>
<evidence type="ECO:0000256" key="4">
    <source>
        <dbReference type="ARBA" id="ARBA00022750"/>
    </source>
</evidence>
<evidence type="ECO:0000256" key="10">
    <source>
        <dbReference type="SAM" id="SignalP"/>
    </source>
</evidence>
<reference evidence="12" key="1">
    <citation type="journal article" date="2021" name="Nat. Commun.">
        <title>Genetic determinants of endophytism in the Arabidopsis root mycobiome.</title>
        <authorList>
            <person name="Mesny F."/>
            <person name="Miyauchi S."/>
            <person name="Thiergart T."/>
            <person name="Pickel B."/>
            <person name="Atanasova L."/>
            <person name="Karlsson M."/>
            <person name="Huettel B."/>
            <person name="Barry K.W."/>
            <person name="Haridas S."/>
            <person name="Chen C."/>
            <person name="Bauer D."/>
            <person name="Andreopoulos W."/>
            <person name="Pangilinan J."/>
            <person name="LaButti K."/>
            <person name="Riley R."/>
            <person name="Lipzen A."/>
            <person name="Clum A."/>
            <person name="Drula E."/>
            <person name="Henrissat B."/>
            <person name="Kohler A."/>
            <person name="Grigoriev I.V."/>
            <person name="Martin F.M."/>
            <person name="Hacquard S."/>
        </authorList>
    </citation>
    <scope>NUCLEOTIDE SEQUENCE</scope>
    <source>
        <strain evidence="12">MPI-CAGE-CH-0230</strain>
    </source>
</reference>
<name>A0A9P8YFV3_9PEZI</name>